<reference evidence="1 2" key="1">
    <citation type="submission" date="2019-08" db="EMBL/GenBank/DDBJ databases">
        <authorList>
            <person name="Peeters C."/>
        </authorList>
    </citation>
    <scope>NUCLEOTIDE SEQUENCE [LARGE SCALE GENOMIC DNA]</scope>
    <source>
        <strain evidence="1 2">LMG 30175</strain>
    </source>
</reference>
<sequence length="158" mass="16409">MAIIAVMGTALAGLAGCSERGAPPLVLVAPPVPDSTATLQRASANAAAPAEVQARLRPVAAMVNMSHNPTVGEPVTGTYRWMADWPESDSVHGWEAAAGATRIRLVGHAREFVPPASLRGVRVRYCIKPVTGAGEQRLAGYKSCSAWTAVDAARKAPA</sequence>
<dbReference type="Proteomes" id="UP000414233">
    <property type="component" value="Unassembled WGS sequence"/>
</dbReference>
<organism evidence="1 2">
    <name type="scientific">Pandoraea terrae</name>
    <dbReference type="NCBI Taxonomy" id="1537710"/>
    <lineage>
        <taxon>Bacteria</taxon>
        <taxon>Pseudomonadati</taxon>
        <taxon>Pseudomonadota</taxon>
        <taxon>Betaproteobacteria</taxon>
        <taxon>Burkholderiales</taxon>
        <taxon>Burkholderiaceae</taxon>
        <taxon>Pandoraea</taxon>
    </lineage>
</organism>
<dbReference type="OrthoDB" id="8945151at2"/>
<keyword evidence="2" id="KW-1185">Reference proteome</keyword>
<proteinExistence type="predicted"/>
<evidence type="ECO:0000313" key="2">
    <source>
        <dbReference type="Proteomes" id="UP000414233"/>
    </source>
</evidence>
<evidence type="ECO:0000313" key="1">
    <source>
        <dbReference type="EMBL" id="VVE59558.1"/>
    </source>
</evidence>
<dbReference type="AlphaFoldDB" id="A0A5E4ZFD3"/>
<protein>
    <recommendedName>
        <fullName evidence="3">Lipoprotein</fullName>
    </recommendedName>
</protein>
<dbReference type="RefSeq" id="WP_150700213.1">
    <property type="nucleotide sequence ID" value="NZ_CABPRZ010000044.1"/>
</dbReference>
<evidence type="ECO:0008006" key="3">
    <source>
        <dbReference type="Google" id="ProtNLM"/>
    </source>
</evidence>
<gene>
    <name evidence="1" type="ORF">PTE30175_05499</name>
</gene>
<name>A0A5E4ZFD3_9BURK</name>
<dbReference type="EMBL" id="CABPRZ010000044">
    <property type="protein sequence ID" value="VVE59558.1"/>
    <property type="molecule type" value="Genomic_DNA"/>
</dbReference>
<accession>A0A5E4ZFD3</accession>